<accession>A0A6B0TGJ0</accession>
<dbReference type="Proteomes" id="UP000466535">
    <property type="component" value="Unassembled WGS sequence"/>
</dbReference>
<evidence type="ECO:0000256" key="1">
    <source>
        <dbReference type="SAM" id="MobiDB-lite"/>
    </source>
</evidence>
<name>A0A6B0TGJ0_9EURY</name>
<dbReference type="RefSeq" id="WP_159764422.1">
    <property type="nucleotide sequence ID" value="NZ_WUUT01000004.1"/>
</dbReference>
<sequence length="66" mass="6957">MLDTCLGCGASLDGERQCPDCGWDLDSFRDGDRHGLAKPGHGEPEDSDDDRGTDGPPPGPRSVLGF</sequence>
<gene>
    <name evidence="2" type="ORF">GRX03_11880</name>
</gene>
<proteinExistence type="predicted"/>
<evidence type="ECO:0000313" key="3">
    <source>
        <dbReference type="Proteomes" id="UP000466535"/>
    </source>
</evidence>
<reference evidence="2 3" key="1">
    <citation type="submission" date="2019-12" db="EMBL/GenBank/DDBJ databases">
        <title>Isolation and characterization of three novel carbon monoxide-oxidizing members of Halobacteria from salione crusts and soils.</title>
        <authorList>
            <person name="Myers M.R."/>
            <person name="King G.M."/>
        </authorList>
    </citation>
    <scope>NUCLEOTIDE SEQUENCE [LARGE SCALE GENOMIC DNA]</scope>
    <source>
        <strain evidence="2 3">WSH3</strain>
    </source>
</reference>
<evidence type="ECO:0000313" key="2">
    <source>
        <dbReference type="EMBL" id="MXR52299.1"/>
    </source>
</evidence>
<comment type="caution">
    <text evidence="2">The sequence shown here is derived from an EMBL/GenBank/DDBJ whole genome shotgun (WGS) entry which is preliminary data.</text>
</comment>
<feature type="region of interest" description="Disordered" evidence="1">
    <location>
        <begin position="29"/>
        <end position="66"/>
    </location>
</feature>
<dbReference type="OrthoDB" id="256764at2157"/>
<protein>
    <submittedName>
        <fullName evidence="2">Uncharacterized protein</fullName>
    </submittedName>
</protein>
<feature type="compositionally biased region" description="Basic and acidic residues" evidence="1">
    <location>
        <begin position="29"/>
        <end position="44"/>
    </location>
</feature>
<dbReference type="AlphaFoldDB" id="A0A6B0TGJ0"/>
<keyword evidence="3" id="KW-1185">Reference proteome</keyword>
<dbReference type="EMBL" id="WUUT01000004">
    <property type="protein sequence ID" value="MXR52299.1"/>
    <property type="molecule type" value="Genomic_DNA"/>
</dbReference>
<organism evidence="2 3">
    <name type="scientific">Halovenus carboxidivorans</name>
    <dbReference type="NCBI Taxonomy" id="2692199"/>
    <lineage>
        <taxon>Archaea</taxon>
        <taxon>Methanobacteriati</taxon>
        <taxon>Methanobacteriota</taxon>
        <taxon>Stenosarchaea group</taxon>
        <taxon>Halobacteria</taxon>
        <taxon>Halobacteriales</taxon>
        <taxon>Haloarculaceae</taxon>
        <taxon>Halovenus</taxon>
    </lineage>
</organism>